<gene>
    <name evidence="2" type="ORF">ESCO_002608</name>
</gene>
<name>A0A0M8MR12_ESCWE</name>
<dbReference type="Proteomes" id="UP000053831">
    <property type="component" value="Unassembled WGS sequence"/>
</dbReference>
<dbReference type="STRING" id="150374.A0A0M8MR12"/>
<accession>A0A0M8MR12</accession>
<dbReference type="EMBL" id="LGSR01000022">
    <property type="protein sequence ID" value="KOS17556.1"/>
    <property type="molecule type" value="Genomic_DNA"/>
</dbReference>
<keyword evidence="3" id="KW-1185">Reference proteome</keyword>
<dbReference type="OrthoDB" id="5407653at2759"/>
<dbReference type="AlphaFoldDB" id="A0A0M8MR12"/>
<feature type="region of interest" description="Disordered" evidence="1">
    <location>
        <begin position="112"/>
        <end position="133"/>
    </location>
</feature>
<evidence type="ECO:0000256" key="1">
    <source>
        <dbReference type="SAM" id="MobiDB-lite"/>
    </source>
</evidence>
<proteinExistence type="predicted"/>
<reference evidence="2 3" key="1">
    <citation type="submission" date="2015-07" db="EMBL/GenBank/DDBJ databases">
        <title>The genome of the fungus Escovopsis weberi, a specialized disease agent of ant agriculture.</title>
        <authorList>
            <person name="de Man T.J."/>
            <person name="Stajich J.E."/>
            <person name="Kubicek C.P."/>
            <person name="Chenthamara K."/>
            <person name="Atanasova L."/>
            <person name="Druzhinina I.S."/>
            <person name="Birnbaum S."/>
            <person name="Barribeau S.M."/>
            <person name="Teiling C."/>
            <person name="Suen G."/>
            <person name="Currie C."/>
            <person name="Gerardo N.M."/>
        </authorList>
    </citation>
    <scope>NUCLEOTIDE SEQUENCE [LARGE SCALE GENOMIC DNA]</scope>
</reference>
<evidence type="ECO:0000313" key="2">
    <source>
        <dbReference type="EMBL" id="KOS17556.1"/>
    </source>
</evidence>
<feature type="compositionally biased region" description="Basic and acidic residues" evidence="1">
    <location>
        <begin position="118"/>
        <end position="133"/>
    </location>
</feature>
<sequence>MPPEFRLYLVAAFVKFVSYDFGCNVCQFVFQSPTTREAARAGLVYGPVAAVSARPTVDYTMPSPETAQALDLAREVVAALITSQHRAREGKSESRFGEGRWWTTKPRWGGGTGGPIGREIEKDALQGDKDAKLDEDQRGALRRLAKKSRKTMSIYDNYRMVRPPALTWDQKARYETIGTRKGAGFDDIFVVSSLFHHISIMRVRIPKRLLDVLDGAPDPDVSQRSWGKVSAWRSPWHDLFDTRERLAALRLLWAMMAYQMRAEQANGDVKMDDA</sequence>
<protein>
    <submittedName>
        <fullName evidence="2">Uncharacterized protein</fullName>
    </submittedName>
</protein>
<comment type="caution">
    <text evidence="2">The sequence shown here is derived from an EMBL/GenBank/DDBJ whole genome shotgun (WGS) entry which is preliminary data.</text>
</comment>
<organism evidence="2 3">
    <name type="scientific">Escovopsis weberi</name>
    <dbReference type="NCBI Taxonomy" id="150374"/>
    <lineage>
        <taxon>Eukaryota</taxon>
        <taxon>Fungi</taxon>
        <taxon>Dikarya</taxon>
        <taxon>Ascomycota</taxon>
        <taxon>Pezizomycotina</taxon>
        <taxon>Sordariomycetes</taxon>
        <taxon>Hypocreomycetidae</taxon>
        <taxon>Hypocreales</taxon>
        <taxon>Hypocreaceae</taxon>
        <taxon>Escovopsis</taxon>
    </lineage>
</organism>
<evidence type="ECO:0000313" key="3">
    <source>
        <dbReference type="Proteomes" id="UP000053831"/>
    </source>
</evidence>